<feature type="chain" id="PRO_5046300918" evidence="1">
    <location>
        <begin position="16"/>
        <end position="114"/>
    </location>
</feature>
<dbReference type="Gene3D" id="3.30.40.10">
    <property type="entry name" value="Zinc/RING finger domain, C3HC4 (zinc finger)"/>
    <property type="match status" value="1"/>
</dbReference>
<proteinExistence type="predicted"/>
<dbReference type="Proteomes" id="UP001159363">
    <property type="component" value="Chromosome 3"/>
</dbReference>
<dbReference type="InterPro" id="IPR013083">
    <property type="entry name" value="Znf_RING/FYVE/PHD"/>
</dbReference>
<evidence type="ECO:0000256" key="1">
    <source>
        <dbReference type="SAM" id="SignalP"/>
    </source>
</evidence>
<keyword evidence="1" id="KW-0732">Signal</keyword>
<reference evidence="2 3" key="1">
    <citation type="submission" date="2023-02" db="EMBL/GenBank/DDBJ databases">
        <title>LHISI_Scaffold_Assembly.</title>
        <authorList>
            <person name="Stuart O.P."/>
            <person name="Cleave R."/>
            <person name="Magrath M.J.L."/>
            <person name="Mikheyev A.S."/>
        </authorList>
    </citation>
    <scope>NUCLEOTIDE SEQUENCE [LARGE SCALE GENOMIC DNA]</scope>
    <source>
        <strain evidence="2">Daus_M_001</strain>
        <tissue evidence="2">Leg muscle</tissue>
    </source>
</reference>
<dbReference type="SUPFAM" id="SSF57850">
    <property type="entry name" value="RING/U-box"/>
    <property type="match status" value="1"/>
</dbReference>
<accession>A0ABQ9I3M1</accession>
<dbReference type="CDD" id="cd16697">
    <property type="entry name" value="RING-CH-C4HC3_NFXL1"/>
    <property type="match status" value="1"/>
</dbReference>
<dbReference type="InterPro" id="IPR034078">
    <property type="entry name" value="NFX1_fam"/>
</dbReference>
<name>A0ABQ9I3M1_9NEOP</name>
<protein>
    <submittedName>
        <fullName evidence="2">Uncharacterized protein</fullName>
    </submittedName>
</protein>
<comment type="caution">
    <text evidence="2">The sequence shown here is derived from an EMBL/GenBank/DDBJ whole genome shotgun (WGS) entry which is preliminary data.</text>
</comment>
<dbReference type="EMBL" id="JARBHB010000003">
    <property type="protein sequence ID" value="KAJ8891237.1"/>
    <property type="molecule type" value="Genomic_DNA"/>
</dbReference>
<evidence type="ECO:0000313" key="2">
    <source>
        <dbReference type="EMBL" id="KAJ8891237.1"/>
    </source>
</evidence>
<sequence length="114" mass="12981">MLVSVLLSLWWGTGSVLKSFSQLGGKNEDLGRTQKFLEEMFVSSAATCLICIASVKRTDAIWNCEECYSFFHLTCIQRWAKDSIVHQRQALEDFPRGKTLPAFCWAWSVCCLHV</sequence>
<evidence type="ECO:0000313" key="3">
    <source>
        <dbReference type="Proteomes" id="UP001159363"/>
    </source>
</evidence>
<organism evidence="2 3">
    <name type="scientific">Dryococelus australis</name>
    <dbReference type="NCBI Taxonomy" id="614101"/>
    <lineage>
        <taxon>Eukaryota</taxon>
        <taxon>Metazoa</taxon>
        <taxon>Ecdysozoa</taxon>
        <taxon>Arthropoda</taxon>
        <taxon>Hexapoda</taxon>
        <taxon>Insecta</taxon>
        <taxon>Pterygota</taxon>
        <taxon>Neoptera</taxon>
        <taxon>Polyneoptera</taxon>
        <taxon>Phasmatodea</taxon>
        <taxon>Verophasmatodea</taxon>
        <taxon>Anareolatae</taxon>
        <taxon>Phasmatidae</taxon>
        <taxon>Eurycanthinae</taxon>
        <taxon>Dryococelus</taxon>
    </lineage>
</organism>
<dbReference type="PANTHER" id="PTHR12360:SF1">
    <property type="entry name" value="NF-X1-TYPE ZINC FINGER PROTEIN NFXL1"/>
    <property type="match status" value="1"/>
</dbReference>
<keyword evidence="3" id="KW-1185">Reference proteome</keyword>
<feature type="signal peptide" evidence="1">
    <location>
        <begin position="1"/>
        <end position="15"/>
    </location>
</feature>
<dbReference type="PANTHER" id="PTHR12360">
    <property type="entry name" value="NUCLEAR TRANSCRIPTION FACTOR, X-BOX BINDING 1 NFX1"/>
    <property type="match status" value="1"/>
</dbReference>
<gene>
    <name evidence="2" type="ORF">PR048_010752</name>
</gene>